<protein>
    <recommendedName>
        <fullName evidence="4">DUF4129 domain-containing protein</fullName>
    </recommendedName>
</protein>
<proteinExistence type="predicted"/>
<dbReference type="RefSeq" id="WP_143153189.1">
    <property type="nucleotide sequence ID" value="NZ_FQUX01000004.1"/>
</dbReference>
<name>A0A1M5BRE4_9FLAO</name>
<sequence>MIRLTATLYCFFNLFFGLAQGEKDSVPLTEDTNSKLVLRSLDEDLIQKYQGKEFNYDIKDGESQNLLARFLTWVMNGLRDVFGIDIPPGITQLLEYLIYGLMGALAIYLLIRFLTGENASAIFRKKEAATINLNLAEEHIESLDLDALITDAIQQNNYRLAIRYQYLKVLKTLSQHQIIEWHYEKTNLDYEKEIIAPKIRLLFKDVSYLYDHIWYGEQEIDDQKYRAAQITFTNLNNISAHG</sequence>
<evidence type="ECO:0000256" key="1">
    <source>
        <dbReference type="SAM" id="Phobius"/>
    </source>
</evidence>
<evidence type="ECO:0008006" key="4">
    <source>
        <dbReference type="Google" id="ProtNLM"/>
    </source>
</evidence>
<keyword evidence="1" id="KW-1133">Transmembrane helix</keyword>
<dbReference type="AlphaFoldDB" id="A0A1M5BRE4"/>
<dbReference type="Proteomes" id="UP000184406">
    <property type="component" value="Unassembled WGS sequence"/>
</dbReference>
<organism evidence="2 3">
    <name type="scientific">Arenibacter palladensis</name>
    <dbReference type="NCBI Taxonomy" id="237373"/>
    <lineage>
        <taxon>Bacteria</taxon>
        <taxon>Pseudomonadati</taxon>
        <taxon>Bacteroidota</taxon>
        <taxon>Flavobacteriia</taxon>
        <taxon>Flavobacteriales</taxon>
        <taxon>Flavobacteriaceae</taxon>
        <taxon>Arenibacter</taxon>
    </lineage>
</organism>
<keyword evidence="3" id="KW-1185">Reference proteome</keyword>
<evidence type="ECO:0000313" key="3">
    <source>
        <dbReference type="Proteomes" id="UP000184406"/>
    </source>
</evidence>
<keyword evidence="1" id="KW-0472">Membrane</keyword>
<dbReference type="EMBL" id="FQUX01000004">
    <property type="protein sequence ID" value="SHF44931.1"/>
    <property type="molecule type" value="Genomic_DNA"/>
</dbReference>
<feature type="transmembrane region" description="Helical" evidence="1">
    <location>
        <begin position="96"/>
        <end position="115"/>
    </location>
</feature>
<reference evidence="3" key="1">
    <citation type="submission" date="2016-11" db="EMBL/GenBank/DDBJ databases">
        <authorList>
            <person name="Varghese N."/>
            <person name="Submissions S."/>
        </authorList>
    </citation>
    <scope>NUCLEOTIDE SEQUENCE [LARGE SCALE GENOMIC DNA]</scope>
    <source>
        <strain evidence="3">DSM 17539</strain>
    </source>
</reference>
<keyword evidence="1" id="KW-0812">Transmembrane</keyword>
<dbReference type="OrthoDB" id="5491447at2"/>
<evidence type="ECO:0000313" key="2">
    <source>
        <dbReference type="EMBL" id="SHF44931.1"/>
    </source>
</evidence>
<accession>A0A1M5BRE4</accession>
<gene>
    <name evidence="2" type="ORF">SAMN03080594_104186</name>
</gene>